<dbReference type="eggNOG" id="COG1149">
    <property type="taxonomic scope" value="Bacteria"/>
</dbReference>
<dbReference type="KEGG" id="drm:Dred_2221"/>
<accession>A4J6N1</accession>
<evidence type="ECO:0000313" key="6">
    <source>
        <dbReference type="Proteomes" id="UP000001556"/>
    </source>
</evidence>
<keyword evidence="3" id="KW-0411">Iron-sulfur</keyword>
<dbReference type="STRING" id="349161.Dred_2221"/>
<evidence type="ECO:0000256" key="1">
    <source>
        <dbReference type="ARBA" id="ARBA00022723"/>
    </source>
</evidence>
<dbReference type="PANTHER" id="PTHR43534">
    <property type="entry name" value="MIND SUPERFAMILY P-LOOP ATPASE CONTAINING AN INSERTED FERREDOXIN DOMAIN"/>
    <property type="match status" value="1"/>
</dbReference>
<protein>
    <submittedName>
        <fullName evidence="5">4Fe-4S ferredoxin, iron-sulfur binding domain protein</fullName>
    </submittedName>
</protein>
<evidence type="ECO:0000256" key="3">
    <source>
        <dbReference type="ARBA" id="ARBA00023014"/>
    </source>
</evidence>
<dbReference type="InterPro" id="IPR017900">
    <property type="entry name" value="4Fe4S_Fe_S_CS"/>
</dbReference>
<dbReference type="PANTHER" id="PTHR43534:SF1">
    <property type="entry name" value="4FE-4S CLUSTER CONTAINING PARA FAMILY ATPASE PROTEIN"/>
    <property type="match status" value="1"/>
</dbReference>
<dbReference type="Proteomes" id="UP000001556">
    <property type="component" value="Chromosome"/>
</dbReference>
<evidence type="ECO:0000259" key="4">
    <source>
        <dbReference type="PROSITE" id="PS51379"/>
    </source>
</evidence>
<evidence type="ECO:0000256" key="2">
    <source>
        <dbReference type="ARBA" id="ARBA00023004"/>
    </source>
</evidence>
<keyword evidence="2" id="KW-0408">Iron</keyword>
<dbReference type="InterPro" id="IPR027417">
    <property type="entry name" value="P-loop_NTPase"/>
</dbReference>
<dbReference type="EMBL" id="CP000612">
    <property type="protein sequence ID" value="ABO50734.1"/>
    <property type="molecule type" value="Genomic_DNA"/>
</dbReference>
<dbReference type="PROSITE" id="PS51379">
    <property type="entry name" value="4FE4S_FER_2"/>
    <property type="match status" value="2"/>
</dbReference>
<reference evidence="5 6" key="1">
    <citation type="submission" date="2007-03" db="EMBL/GenBank/DDBJ databases">
        <title>Complete sequence of Desulfotomaculum reducens MI-1.</title>
        <authorList>
            <consortium name="US DOE Joint Genome Institute"/>
            <person name="Copeland A."/>
            <person name="Lucas S."/>
            <person name="Lapidus A."/>
            <person name="Barry K."/>
            <person name="Detter J.C."/>
            <person name="Glavina del Rio T."/>
            <person name="Hammon N."/>
            <person name="Israni S."/>
            <person name="Dalin E."/>
            <person name="Tice H."/>
            <person name="Pitluck S."/>
            <person name="Sims D."/>
            <person name="Brettin T."/>
            <person name="Bruce D."/>
            <person name="Han C."/>
            <person name="Tapia R."/>
            <person name="Schmutz J."/>
            <person name="Larimer F."/>
            <person name="Land M."/>
            <person name="Hauser L."/>
            <person name="Kyrpides N."/>
            <person name="Kim E."/>
            <person name="Tebo B.M."/>
            <person name="Richardson P."/>
        </authorList>
    </citation>
    <scope>NUCLEOTIDE SEQUENCE [LARGE SCALE GENOMIC DNA]</scope>
    <source>
        <strain evidence="5 6">MI-1</strain>
    </source>
</reference>
<feature type="domain" description="4Fe-4S ferredoxin-type" evidence="4">
    <location>
        <begin position="42"/>
        <end position="67"/>
    </location>
</feature>
<organism evidence="5 6">
    <name type="scientific">Desulforamulus reducens (strain ATCC BAA-1160 / DSM 100696 / MI-1)</name>
    <name type="common">Desulfotomaculum reducens</name>
    <dbReference type="NCBI Taxonomy" id="349161"/>
    <lineage>
        <taxon>Bacteria</taxon>
        <taxon>Bacillati</taxon>
        <taxon>Bacillota</taxon>
        <taxon>Clostridia</taxon>
        <taxon>Eubacteriales</taxon>
        <taxon>Peptococcaceae</taxon>
        <taxon>Desulforamulus</taxon>
    </lineage>
</organism>
<dbReference type="PROSITE" id="PS00198">
    <property type="entry name" value="4FE4S_FER_1"/>
    <property type="match status" value="1"/>
</dbReference>
<dbReference type="CDD" id="cd03110">
    <property type="entry name" value="SIMIBI_bact_arch"/>
    <property type="match status" value="1"/>
</dbReference>
<dbReference type="InterPro" id="IPR002586">
    <property type="entry name" value="CobQ/CobB/MinD/ParA_Nub-bd_dom"/>
</dbReference>
<name>A4J6N1_DESRM</name>
<dbReference type="Gene3D" id="3.30.70.20">
    <property type="match status" value="1"/>
</dbReference>
<dbReference type="Pfam" id="PF01656">
    <property type="entry name" value="CbiA"/>
    <property type="match status" value="1"/>
</dbReference>
<feature type="domain" description="4Fe-4S ferredoxin-type" evidence="4">
    <location>
        <begin position="68"/>
        <end position="97"/>
    </location>
</feature>
<dbReference type="SUPFAM" id="SSF52540">
    <property type="entry name" value="P-loop containing nucleoside triphosphate hydrolases"/>
    <property type="match status" value="1"/>
</dbReference>
<dbReference type="InterPro" id="IPR017896">
    <property type="entry name" value="4Fe4S_Fe-S-bd"/>
</dbReference>
<dbReference type="SUPFAM" id="SSF54862">
    <property type="entry name" value="4Fe-4S ferredoxins"/>
    <property type="match status" value="1"/>
</dbReference>
<dbReference type="GO" id="GO:0046872">
    <property type="term" value="F:metal ion binding"/>
    <property type="evidence" value="ECO:0007669"/>
    <property type="project" value="UniProtKB-KW"/>
</dbReference>
<dbReference type="GO" id="GO:0051536">
    <property type="term" value="F:iron-sulfur cluster binding"/>
    <property type="evidence" value="ECO:0007669"/>
    <property type="project" value="UniProtKB-KW"/>
</dbReference>
<evidence type="ECO:0000313" key="5">
    <source>
        <dbReference type="EMBL" id="ABO50734.1"/>
    </source>
</evidence>
<gene>
    <name evidence="5" type="ordered locus">Dred_2221</name>
</gene>
<proteinExistence type="predicted"/>
<dbReference type="Gene3D" id="3.40.50.300">
    <property type="entry name" value="P-loop containing nucleotide triphosphate hydrolases"/>
    <property type="match status" value="1"/>
</dbReference>
<sequence length="267" mass="29193">MVSSLSLLVKDKMLADCDVDAPNMHILLKPEVLDKDDYYGAKEAVIDSSICLECGMCRESCRFGAISETFNMIPMKCEGCGACVLVCPQEAIRLEDVKTGETYLSNTQRGTFSYALLDIGAEGSGKLVTEVRKKITNHKKNEKWLLIDGSPGIGCVVIASITGADAVVVVTEPTKSGLSDLERVLGVTKHFEIPAFVCINKYDLNNEISSQIERYCENNGFSVVGKIPFDPSIVKALQEFKTPVEAGNSHVTDEIISIWTKVTEKLN</sequence>
<keyword evidence="1" id="KW-0479">Metal-binding</keyword>
<dbReference type="Pfam" id="PF00037">
    <property type="entry name" value="Fer4"/>
    <property type="match status" value="2"/>
</dbReference>
<dbReference type="AlphaFoldDB" id="A4J6N1"/>
<dbReference type="HOGENOM" id="CLU_067767_1_0_9"/>
<keyword evidence="6" id="KW-1185">Reference proteome</keyword>